<protein>
    <recommendedName>
        <fullName evidence="2">Integrase catalytic domain-containing protein</fullName>
    </recommendedName>
</protein>
<reference evidence="3" key="1">
    <citation type="submission" date="2021-03" db="EMBL/GenBank/DDBJ databases">
        <title>Draft genome sequence of rust myrtle Austropuccinia psidii MF-1, a brazilian biotype.</title>
        <authorList>
            <person name="Quecine M.C."/>
            <person name="Pachon D.M.R."/>
            <person name="Bonatelli M.L."/>
            <person name="Correr F.H."/>
            <person name="Franceschini L.M."/>
            <person name="Leite T.F."/>
            <person name="Margarido G.R.A."/>
            <person name="Almeida C.A."/>
            <person name="Ferrarezi J.A."/>
            <person name="Labate C.A."/>
        </authorList>
    </citation>
    <scope>NUCLEOTIDE SEQUENCE</scope>
    <source>
        <strain evidence="3">MF-1</strain>
    </source>
</reference>
<gene>
    <name evidence="3" type="ORF">O181_044658</name>
</gene>
<dbReference type="SUPFAM" id="SSF53098">
    <property type="entry name" value="Ribonuclease H-like"/>
    <property type="match status" value="1"/>
</dbReference>
<dbReference type="AlphaFoldDB" id="A0A9Q3DQH4"/>
<dbReference type="Gene3D" id="3.30.420.10">
    <property type="entry name" value="Ribonuclease H-like superfamily/Ribonuclease H"/>
    <property type="match status" value="1"/>
</dbReference>
<dbReference type="GO" id="GO:0003723">
    <property type="term" value="F:RNA binding"/>
    <property type="evidence" value="ECO:0007669"/>
    <property type="project" value="UniProtKB-KW"/>
</dbReference>
<keyword evidence="1" id="KW-0694">RNA-binding</keyword>
<dbReference type="PANTHER" id="PTHR37984">
    <property type="entry name" value="PROTEIN CBG26694"/>
    <property type="match status" value="1"/>
</dbReference>
<evidence type="ECO:0000259" key="2">
    <source>
        <dbReference type="PROSITE" id="PS50994"/>
    </source>
</evidence>
<evidence type="ECO:0000313" key="3">
    <source>
        <dbReference type="EMBL" id="MBW0504943.1"/>
    </source>
</evidence>
<sequence>MGNSSYGLGNSSNPGGERSFNACLVLVNRYIKALVHLTCNEYHTAMDTDIMILNKVISHRGLFQNITSDRDPNFTSALWTDPSIFGTKISFSADYHPHTDGLEERMIQTLEDIIRRLCAYG</sequence>
<dbReference type="InterPro" id="IPR036397">
    <property type="entry name" value="RNaseH_sf"/>
</dbReference>
<organism evidence="3 4">
    <name type="scientific">Austropuccinia psidii MF-1</name>
    <dbReference type="NCBI Taxonomy" id="1389203"/>
    <lineage>
        <taxon>Eukaryota</taxon>
        <taxon>Fungi</taxon>
        <taxon>Dikarya</taxon>
        <taxon>Basidiomycota</taxon>
        <taxon>Pucciniomycotina</taxon>
        <taxon>Pucciniomycetes</taxon>
        <taxon>Pucciniales</taxon>
        <taxon>Sphaerophragmiaceae</taxon>
        <taxon>Austropuccinia</taxon>
    </lineage>
</organism>
<dbReference type="PROSITE" id="PS50994">
    <property type="entry name" value="INTEGRASE"/>
    <property type="match status" value="1"/>
</dbReference>
<comment type="caution">
    <text evidence="3">The sequence shown here is derived from an EMBL/GenBank/DDBJ whole genome shotgun (WGS) entry which is preliminary data.</text>
</comment>
<accession>A0A9Q3DQH4</accession>
<dbReference type="GO" id="GO:0015074">
    <property type="term" value="P:DNA integration"/>
    <property type="evidence" value="ECO:0007669"/>
    <property type="project" value="InterPro"/>
</dbReference>
<proteinExistence type="predicted"/>
<dbReference type="EMBL" id="AVOT02018230">
    <property type="protein sequence ID" value="MBW0504943.1"/>
    <property type="molecule type" value="Genomic_DNA"/>
</dbReference>
<dbReference type="InterPro" id="IPR012337">
    <property type="entry name" value="RNaseH-like_sf"/>
</dbReference>
<feature type="domain" description="Integrase catalytic" evidence="2">
    <location>
        <begin position="1"/>
        <end position="121"/>
    </location>
</feature>
<dbReference type="InterPro" id="IPR050951">
    <property type="entry name" value="Retrovirus_Pol_polyprotein"/>
</dbReference>
<keyword evidence="4" id="KW-1185">Reference proteome</keyword>
<name>A0A9Q3DQH4_9BASI</name>
<evidence type="ECO:0000313" key="4">
    <source>
        <dbReference type="Proteomes" id="UP000765509"/>
    </source>
</evidence>
<dbReference type="Proteomes" id="UP000765509">
    <property type="component" value="Unassembled WGS sequence"/>
</dbReference>
<evidence type="ECO:0000256" key="1">
    <source>
        <dbReference type="ARBA" id="ARBA00022884"/>
    </source>
</evidence>
<dbReference type="PANTHER" id="PTHR37984:SF5">
    <property type="entry name" value="PROTEIN NYNRIN-LIKE"/>
    <property type="match status" value="1"/>
</dbReference>
<dbReference type="InterPro" id="IPR001584">
    <property type="entry name" value="Integrase_cat-core"/>
</dbReference>
<dbReference type="GO" id="GO:0005634">
    <property type="term" value="C:nucleus"/>
    <property type="evidence" value="ECO:0007669"/>
    <property type="project" value="UniProtKB-ARBA"/>
</dbReference>